<sequence>MDDNLNLAEIDFNNVDIEAPALQIFAFQNEQFRRMMMFAAQFAAAELMAMEGDDDLEIEGLDPENLGDWWVPVTVIINEYHTLGDPCFKLHFRMSRNVCELLVASVRAHLESKGRIQVERTPLQDVMLMIVWLLATPDTFRSVSLRFGVNPGTLYYFYTVYYYVIEALREMAPEYISWPDAAERERIKARFERASGFPGVIGSIDGTHIDIPAPVQNAAQYRNRHHRHSINVQAVVDDSLTVRHIHVGEVGSMNDNRVFRRSRLFRDLLSGPPGEFINEDEHLVGDGAYTQSDFMMIPFANNGHLTPAQRNYNRRLSQCRVRVENSFGRAKGKWRRLFFLHARKPEVIIDHITASFVLHNFVIRHGVPLLDEELGRPIGNNEILGNEGFDDGGEDNEQEDLRELIDGANAKILKRSWTSLYYYVIEALREMAPEYISWPDAAERERIKARFERASGFPGVIGSIDGTHIDIPAPVQNAAQYRNRHHRHSINVQAVVDDSLTVRHIHVGEVGSMNDNRVFRRSRLFRDLLSGPPGEFINEDEHLVGDGAYTQSDFMMIPFANNGHLTPAQRNYNRRLSQCRVRVENSFGRAKGKWRRLFFLHARKPEVIIDHITASFVLHNFVIRHGVPLLDVSQLCLNMIVNNNCCSRSHNRVIVVIQEELGRPIGNNEILGNEGFDDGGEDNEQEDLRELIDGANAKILKRSWTSCFWRTL</sequence>
<evidence type="ECO:0000256" key="5">
    <source>
        <dbReference type="ARBA" id="ARBA00022723"/>
    </source>
</evidence>
<evidence type="ECO:0000256" key="1">
    <source>
        <dbReference type="ARBA" id="ARBA00001968"/>
    </source>
</evidence>
<proteinExistence type="inferred from homology"/>
<dbReference type="GO" id="GO:0004518">
    <property type="term" value="F:nuclease activity"/>
    <property type="evidence" value="ECO:0007669"/>
    <property type="project" value="UniProtKB-KW"/>
</dbReference>
<dbReference type="AlphaFoldDB" id="A0AAE1HES3"/>
<evidence type="ECO:0000313" key="9">
    <source>
        <dbReference type="EMBL" id="KAK3919763.1"/>
    </source>
</evidence>
<evidence type="ECO:0000313" key="10">
    <source>
        <dbReference type="Proteomes" id="UP001219518"/>
    </source>
</evidence>
<feature type="domain" description="DDE Tnp4" evidence="8">
    <location>
        <begin position="464"/>
        <end position="620"/>
    </location>
</feature>
<evidence type="ECO:0000256" key="3">
    <source>
        <dbReference type="ARBA" id="ARBA00006958"/>
    </source>
</evidence>
<keyword evidence="10" id="KW-1185">Reference proteome</keyword>
<dbReference type="GO" id="GO:0016787">
    <property type="term" value="F:hydrolase activity"/>
    <property type="evidence" value="ECO:0007669"/>
    <property type="project" value="UniProtKB-KW"/>
</dbReference>
<comment type="cofactor">
    <cofactor evidence="1">
        <name>a divalent metal cation</name>
        <dbReference type="ChEBI" id="CHEBI:60240"/>
    </cofactor>
</comment>
<comment type="similarity">
    <text evidence="3">Belongs to the HARBI1 family.</text>
</comment>
<evidence type="ECO:0000256" key="7">
    <source>
        <dbReference type="ARBA" id="ARBA00023242"/>
    </source>
</evidence>
<dbReference type="Proteomes" id="UP001219518">
    <property type="component" value="Unassembled WGS sequence"/>
</dbReference>
<feature type="domain" description="DDE Tnp4" evidence="8">
    <location>
        <begin position="204"/>
        <end position="360"/>
    </location>
</feature>
<reference evidence="9" key="1">
    <citation type="submission" date="2021-07" db="EMBL/GenBank/DDBJ databases">
        <authorList>
            <person name="Catto M.A."/>
            <person name="Jacobson A."/>
            <person name="Kennedy G."/>
            <person name="Labadie P."/>
            <person name="Hunt B.G."/>
            <person name="Srinivasan R."/>
        </authorList>
    </citation>
    <scope>NUCLEOTIDE SEQUENCE</scope>
    <source>
        <strain evidence="9">PL_HMW_Pooled</strain>
        <tissue evidence="9">Head</tissue>
    </source>
</reference>
<evidence type="ECO:0000256" key="6">
    <source>
        <dbReference type="ARBA" id="ARBA00022801"/>
    </source>
</evidence>
<keyword evidence="5" id="KW-0479">Metal-binding</keyword>
<dbReference type="InterPro" id="IPR045249">
    <property type="entry name" value="HARBI1-like"/>
</dbReference>
<organism evidence="9 10">
    <name type="scientific">Frankliniella fusca</name>
    <dbReference type="NCBI Taxonomy" id="407009"/>
    <lineage>
        <taxon>Eukaryota</taxon>
        <taxon>Metazoa</taxon>
        <taxon>Ecdysozoa</taxon>
        <taxon>Arthropoda</taxon>
        <taxon>Hexapoda</taxon>
        <taxon>Insecta</taxon>
        <taxon>Pterygota</taxon>
        <taxon>Neoptera</taxon>
        <taxon>Paraneoptera</taxon>
        <taxon>Thysanoptera</taxon>
        <taxon>Terebrantia</taxon>
        <taxon>Thripoidea</taxon>
        <taxon>Thripidae</taxon>
        <taxon>Frankliniella</taxon>
    </lineage>
</organism>
<keyword evidence="6" id="KW-0378">Hydrolase</keyword>
<dbReference type="Pfam" id="PF13359">
    <property type="entry name" value="DDE_Tnp_4"/>
    <property type="match status" value="2"/>
</dbReference>
<dbReference type="EMBL" id="JAHWGI010000981">
    <property type="protein sequence ID" value="KAK3919763.1"/>
    <property type="molecule type" value="Genomic_DNA"/>
</dbReference>
<dbReference type="PANTHER" id="PTHR22930:SF292">
    <property type="entry name" value="DDE TNP4 DOMAIN-CONTAINING PROTEIN"/>
    <property type="match status" value="1"/>
</dbReference>
<gene>
    <name evidence="9" type="ORF">KUF71_008890</name>
</gene>
<dbReference type="GO" id="GO:0005634">
    <property type="term" value="C:nucleus"/>
    <property type="evidence" value="ECO:0007669"/>
    <property type="project" value="UniProtKB-SubCell"/>
</dbReference>
<dbReference type="GO" id="GO:0046872">
    <property type="term" value="F:metal ion binding"/>
    <property type="evidence" value="ECO:0007669"/>
    <property type="project" value="UniProtKB-KW"/>
</dbReference>
<dbReference type="InterPro" id="IPR027806">
    <property type="entry name" value="HARBI1_dom"/>
</dbReference>
<keyword evidence="7" id="KW-0539">Nucleus</keyword>
<keyword evidence="4" id="KW-0540">Nuclease</keyword>
<evidence type="ECO:0000259" key="8">
    <source>
        <dbReference type="Pfam" id="PF13359"/>
    </source>
</evidence>
<dbReference type="PANTHER" id="PTHR22930">
    <property type="match status" value="1"/>
</dbReference>
<protein>
    <submittedName>
        <fullName evidence="9">Protein ANTAGONIST OF LIKE HETEROCHROMATIN PROTEIN 1</fullName>
    </submittedName>
</protein>
<name>A0AAE1HES3_9NEOP</name>
<comment type="subcellular location">
    <subcellularLocation>
        <location evidence="2">Nucleus</location>
    </subcellularLocation>
</comment>
<reference evidence="9" key="2">
    <citation type="journal article" date="2023" name="BMC Genomics">
        <title>Pest status, molecular evolution, and epigenetic factors derived from the genome assembly of Frankliniella fusca, a thysanopteran phytovirus vector.</title>
        <authorList>
            <person name="Catto M.A."/>
            <person name="Labadie P.E."/>
            <person name="Jacobson A.L."/>
            <person name="Kennedy G.G."/>
            <person name="Srinivasan R."/>
            <person name="Hunt B.G."/>
        </authorList>
    </citation>
    <scope>NUCLEOTIDE SEQUENCE</scope>
    <source>
        <strain evidence="9">PL_HMW_Pooled</strain>
    </source>
</reference>
<accession>A0AAE1HES3</accession>
<evidence type="ECO:0000256" key="2">
    <source>
        <dbReference type="ARBA" id="ARBA00004123"/>
    </source>
</evidence>
<evidence type="ECO:0000256" key="4">
    <source>
        <dbReference type="ARBA" id="ARBA00022722"/>
    </source>
</evidence>
<comment type="caution">
    <text evidence="9">The sequence shown here is derived from an EMBL/GenBank/DDBJ whole genome shotgun (WGS) entry which is preliminary data.</text>
</comment>